<accession>A0A0D0C9T5</accession>
<name>A0A0D0C9T5_9AGAM</name>
<proteinExistence type="predicted"/>
<evidence type="ECO:0000313" key="2">
    <source>
        <dbReference type="Proteomes" id="UP000054538"/>
    </source>
</evidence>
<dbReference type="OrthoDB" id="3187773at2759"/>
<reference evidence="1 2" key="1">
    <citation type="submission" date="2014-04" db="EMBL/GenBank/DDBJ databases">
        <authorList>
            <consortium name="DOE Joint Genome Institute"/>
            <person name="Kuo A."/>
            <person name="Kohler A."/>
            <person name="Jargeat P."/>
            <person name="Nagy L.G."/>
            <person name="Floudas D."/>
            <person name="Copeland A."/>
            <person name="Barry K.W."/>
            <person name="Cichocki N."/>
            <person name="Veneault-Fourrey C."/>
            <person name="LaButti K."/>
            <person name="Lindquist E.A."/>
            <person name="Lipzen A."/>
            <person name="Lundell T."/>
            <person name="Morin E."/>
            <person name="Murat C."/>
            <person name="Sun H."/>
            <person name="Tunlid A."/>
            <person name="Henrissat B."/>
            <person name="Grigoriev I.V."/>
            <person name="Hibbett D.S."/>
            <person name="Martin F."/>
            <person name="Nordberg H.P."/>
            <person name="Cantor M.N."/>
            <person name="Hua S.X."/>
        </authorList>
    </citation>
    <scope>NUCLEOTIDE SEQUENCE [LARGE SCALE GENOMIC DNA]</scope>
    <source>
        <strain evidence="1 2">Ve08.2h10</strain>
    </source>
</reference>
<dbReference type="HOGENOM" id="CLU_006344_16_0_1"/>
<gene>
    <name evidence="1" type="ORF">PAXRUDRAFT_160767</name>
</gene>
<sequence>MHREWIRSAPSWRGGPPCCDCVYVLKHSDEQLTGFKGMHIACLLLLFSIKTINNMQYPCALVHWFSTVGDEPCRETGMWIVEPDVNQYGSPVTAVIHLDCVFRSAHLLGKMAGNEFLPTEFTFHETLDRFTAFYVNKFADHHTHQITF</sequence>
<reference evidence="2" key="2">
    <citation type="submission" date="2015-01" db="EMBL/GenBank/DDBJ databases">
        <title>Evolutionary Origins and Diversification of the Mycorrhizal Mutualists.</title>
        <authorList>
            <consortium name="DOE Joint Genome Institute"/>
            <consortium name="Mycorrhizal Genomics Consortium"/>
            <person name="Kohler A."/>
            <person name="Kuo A."/>
            <person name="Nagy L.G."/>
            <person name="Floudas D."/>
            <person name="Copeland A."/>
            <person name="Barry K.W."/>
            <person name="Cichocki N."/>
            <person name="Veneault-Fourrey C."/>
            <person name="LaButti K."/>
            <person name="Lindquist E.A."/>
            <person name="Lipzen A."/>
            <person name="Lundell T."/>
            <person name="Morin E."/>
            <person name="Murat C."/>
            <person name="Riley R."/>
            <person name="Ohm R."/>
            <person name="Sun H."/>
            <person name="Tunlid A."/>
            <person name="Henrissat B."/>
            <person name="Grigoriev I.V."/>
            <person name="Hibbett D.S."/>
            <person name="Martin F."/>
        </authorList>
    </citation>
    <scope>NUCLEOTIDE SEQUENCE [LARGE SCALE GENOMIC DNA]</scope>
    <source>
        <strain evidence="2">Ve08.2h10</strain>
    </source>
</reference>
<protein>
    <submittedName>
        <fullName evidence="1">Uncharacterized protein</fullName>
    </submittedName>
</protein>
<dbReference type="Proteomes" id="UP000054538">
    <property type="component" value="Unassembled WGS sequence"/>
</dbReference>
<organism evidence="1 2">
    <name type="scientific">Paxillus rubicundulus Ve08.2h10</name>
    <dbReference type="NCBI Taxonomy" id="930991"/>
    <lineage>
        <taxon>Eukaryota</taxon>
        <taxon>Fungi</taxon>
        <taxon>Dikarya</taxon>
        <taxon>Basidiomycota</taxon>
        <taxon>Agaricomycotina</taxon>
        <taxon>Agaricomycetes</taxon>
        <taxon>Agaricomycetidae</taxon>
        <taxon>Boletales</taxon>
        <taxon>Paxilineae</taxon>
        <taxon>Paxillaceae</taxon>
        <taxon>Paxillus</taxon>
    </lineage>
</organism>
<dbReference type="AlphaFoldDB" id="A0A0D0C9T5"/>
<dbReference type="EMBL" id="KN826220">
    <property type="protein sequence ID" value="KIK79662.1"/>
    <property type="molecule type" value="Genomic_DNA"/>
</dbReference>
<dbReference type="InParanoid" id="A0A0D0C9T5"/>
<evidence type="ECO:0000313" key="1">
    <source>
        <dbReference type="EMBL" id="KIK79662.1"/>
    </source>
</evidence>
<keyword evidence="2" id="KW-1185">Reference proteome</keyword>